<keyword evidence="2" id="KW-1185">Reference proteome</keyword>
<evidence type="ECO:0000313" key="1">
    <source>
        <dbReference type="EMBL" id="CAF4885490.1"/>
    </source>
</evidence>
<proteinExistence type="predicted"/>
<comment type="caution">
    <text evidence="1">The sequence shown here is derived from an EMBL/GenBank/DDBJ whole genome shotgun (WGS) entry which is preliminary data.</text>
</comment>
<accession>A0A821U7I3</accession>
<feature type="non-terminal residue" evidence="1">
    <location>
        <position position="43"/>
    </location>
</feature>
<sequence length="43" mass="4952">MCHPTHSNTFCSKLSEYDTLCERVSKSNNLKGFYRAFMSTSTQ</sequence>
<protein>
    <submittedName>
        <fullName evidence="1">Uncharacterized protein</fullName>
    </submittedName>
</protein>
<organism evidence="1 2">
    <name type="scientific">Rotaria socialis</name>
    <dbReference type="NCBI Taxonomy" id="392032"/>
    <lineage>
        <taxon>Eukaryota</taxon>
        <taxon>Metazoa</taxon>
        <taxon>Spiralia</taxon>
        <taxon>Gnathifera</taxon>
        <taxon>Rotifera</taxon>
        <taxon>Eurotatoria</taxon>
        <taxon>Bdelloidea</taxon>
        <taxon>Philodinida</taxon>
        <taxon>Philodinidae</taxon>
        <taxon>Rotaria</taxon>
    </lineage>
</organism>
<gene>
    <name evidence="1" type="ORF">UJA718_LOCUS44875</name>
</gene>
<evidence type="ECO:0000313" key="2">
    <source>
        <dbReference type="Proteomes" id="UP000663873"/>
    </source>
</evidence>
<name>A0A821U7I3_9BILA</name>
<reference evidence="1" key="1">
    <citation type="submission" date="2021-02" db="EMBL/GenBank/DDBJ databases">
        <authorList>
            <person name="Nowell W R."/>
        </authorList>
    </citation>
    <scope>NUCLEOTIDE SEQUENCE</scope>
</reference>
<dbReference type="EMBL" id="CAJOBP010071810">
    <property type="protein sequence ID" value="CAF4885490.1"/>
    <property type="molecule type" value="Genomic_DNA"/>
</dbReference>
<dbReference type="AlphaFoldDB" id="A0A821U7I3"/>
<dbReference type="Proteomes" id="UP000663873">
    <property type="component" value="Unassembled WGS sequence"/>
</dbReference>